<keyword evidence="1" id="KW-0460">Magnesium</keyword>
<dbReference type="Pfam" id="PF12804">
    <property type="entry name" value="NTP_transf_3"/>
    <property type="match status" value="1"/>
</dbReference>
<dbReference type="PANTHER" id="PTHR43777">
    <property type="entry name" value="MOLYBDENUM COFACTOR CYTIDYLYLTRANSFERASE"/>
    <property type="match status" value="1"/>
</dbReference>
<gene>
    <name evidence="3" type="ORF">DI599_06050</name>
</gene>
<protein>
    <submittedName>
        <fullName evidence="3">Nucleotidyltransferase family protein</fullName>
    </submittedName>
</protein>
<dbReference type="RefSeq" id="WP_273230224.1">
    <property type="nucleotide sequence ID" value="NZ_QFOH01000006.1"/>
</dbReference>
<dbReference type="CDD" id="cd04182">
    <property type="entry name" value="GT_2_like_f"/>
    <property type="match status" value="1"/>
</dbReference>
<dbReference type="SUPFAM" id="SSF53448">
    <property type="entry name" value="Nucleotide-diphospho-sugar transferases"/>
    <property type="match status" value="1"/>
</dbReference>
<evidence type="ECO:0000256" key="1">
    <source>
        <dbReference type="ARBA" id="ARBA00022842"/>
    </source>
</evidence>
<keyword evidence="3" id="KW-0808">Transferase</keyword>
<organism evidence="3 4">
    <name type="scientific">Pseudomonas kuykendallii</name>
    <dbReference type="NCBI Taxonomy" id="1007099"/>
    <lineage>
        <taxon>Bacteria</taxon>
        <taxon>Pseudomonadati</taxon>
        <taxon>Pseudomonadota</taxon>
        <taxon>Gammaproteobacteria</taxon>
        <taxon>Pseudomonadales</taxon>
        <taxon>Pseudomonadaceae</taxon>
        <taxon>Pseudomonas</taxon>
    </lineage>
</organism>
<evidence type="ECO:0000259" key="2">
    <source>
        <dbReference type="Pfam" id="PF12804"/>
    </source>
</evidence>
<dbReference type="Proteomes" id="UP000249198">
    <property type="component" value="Unassembled WGS sequence"/>
</dbReference>
<proteinExistence type="predicted"/>
<sequence>MMRGGVRALLLAAGVGSRYRAQSDSDKLLAPSRAGDPYSTPVLLAALHTLQGVAEELVVVVRADNAALIERLRGEPCNLLVVETNGLGHSLAQAVRAHPAERGWLVALGDMPYVRRDTLLAVAEAIRPQGLVAPVYQNQLGHPRGIGSAHREQLLALDGERGAQTLFQGDAVQRLALDDPAVLRDIDRPGDRLA</sequence>
<dbReference type="InterPro" id="IPR029044">
    <property type="entry name" value="Nucleotide-diphossugar_trans"/>
</dbReference>
<evidence type="ECO:0000313" key="4">
    <source>
        <dbReference type="Proteomes" id="UP000249198"/>
    </source>
</evidence>
<comment type="caution">
    <text evidence="3">The sequence shown here is derived from an EMBL/GenBank/DDBJ whole genome shotgun (WGS) entry which is preliminary data.</text>
</comment>
<dbReference type="PANTHER" id="PTHR43777:SF1">
    <property type="entry name" value="MOLYBDENUM COFACTOR CYTIDYLYLTRANSFERASE"/>
    <property type="match status" value="1"/>
</dbReference>
<dbReference type="GO" id="GO:0016779">
    <property type="term" value="F:nucleotidyltransferase activity"/>
    <property type="evidence" value="ECO:0007669"/>
    <property type="project" value="UniProtKB-ARBA"/>
</dbReference>
<name>A0A2W5D6C3_9PSED</name>
<feature type="domain" description="MobA-like NTP transferase" evidence="2">
    <location>
        <begin position="8"/>
        <end position="168"/>
    </location>
</feature>
<dbReference type="Gene3D" id="3.90.550.10">
    <property type="entry name" value="Spore Coat Polysaccharide Biosynthesis Protein SpsA, Chain A"/>
    <property type="match status" value="1"/>
</dbReference>
<dbReference type="EMBL" id="QFOH01000006">
    <property type="protein sequence ID" value="PZP25324.1"/>
    <property type="molecule type" value="Genomic_DNA"/>
</dbReference>
<dbReference type="AlphaFoldDB" id="A0A2W5D6C3"/>
<accession>A0A2W5D6C3</accession>
<dbReference type="InterPro" id="IPR025877">
    <property type="entry name" value="MobA-like_NTP_Trfase"/>
</dbReference>
<reference evidence="3 4" key="1">
    <citation type="submission" date="2017-08" db="EMBL/GenBank/DDBJ databases">
        <title>Infants hospitalized years apart are colonized by the same room-sourced microbial strains.</title>
        <authorList>
            <person name="Brooks B."/>
            <person name="Olm M.R."/>
            <person name="Firek B.A."/>
            <person name="Baker R."/>
            <person name="Thomas B.C."/>
            <person name="Morowitz M.J."/>
            <person name="Banfield J.F."/>
        </authorList>
    </citation>
    <scope>NUCLEOTIDE SEQUENCE [LARGE SCALE GENOMIC DNA]</scope>
    <source>
        <strain evidence="3">S2_009_000_R2_77</strain>
    </source>
</reference>
<evidence type="ECO:0000313" key="3">
    <source>
        <dbReference type="EMBL" id="PZP25324.1"/>
    </source>
</evidence>